<accession>A0A7S3PIL9</accession>
<gene>
    <name evidence="1" type="ORF">ASTO00021_LOCUS10617</name>
</gene>
<reference evidence="1" key="1">
    <citation type="submission" date="2021-01" db="EMBL/GenBank/DDBJ databases">
        <authorList>
            <person name="Corre E."/>
            <person name="Pelletier E."/>
            <person name="Niang G."/>
            <person name="Scheremetjew M."/>
            <person name="Finn R."/>
            <person name="Kale V."/>
            <person name="Holt S."/>
            <person name="Cochrane G."/>
            <person name="Meng A."/>
            <person name="Brown T."/>
            <person name="Cohen L."/>
        </authorList>
    </citation>
    <scope>NUCLEOTIDE SEQUENCE</scope>
    <source>
        <strain evidence="1">GSBS06</strain>
    </source>
</reference>
<evidence type="ECO:0000313" key="1">
    <source>
        <dbReference type="EMBL" id="CAE0440483.1"/>
    </source>
</evidence>
<sequence length="110" mass="12883">MYGKNMKNPDVCCISLHKKDIIKFNDFLLEDCPYGLKKMDVKTWCLAAYSVKIGENRFNKKCKKLPKYCKIIRGPNVKTQYIKAKPFQVEMEDCPVCKDKTLMSRIIRPL</sequence>
<organism evidence="1">
    <name type="scientific">Aplanochytrium stocchinoi</name>
    <dbReference type="NCBI Taxonomy" id="215587"/>
    <lineage>
        <taxon>Eukaryota</taxon>
        <taxon>Sar</taxon>
        <taxon>Stramenopiles</taxon>
        <taxon>Bigyra</taxon>
        <taxon>Labyrinthulomycetes</taxon>
        <taxon>Thraustochytrida</taxon>
        <taxon>Thraustochytriidae</taxon>
        <taxon>Aplanochytrium</taxon>
    </lineage>
</organism>
<dbReference type="EMBL" id="HBIN01014041">
    <property type="protein sequence ID" value="CAE0440483.1"/>
    <property type="molecule type" value="Transcribed_RNA"/>
</dbReference>
<dbReference type="AlphaFoldDB" id="A0A7S3PIL9"/>
<protein>
    <submittedName>
        <fullName evidence="1">Uncharacterized protein</fullName>
    </submittedName>
</protein>
<proteinExistence type="predicted"/>
<name>A0A7S3PIL9_9STRA</name>